<organism evidence="2 3">
    <name type="scientific">Pseudoalteromonas luteoviolacea DSM 6061</name>
    <dbReference type="NCBI Taxonomy" id="1365250"/>
    <lineage>
        <taxon>Bacteria</taxon>
        <taxon>Pseudomonadati</taxon>
        <taxon>Pseudomonadota</taxon>
        <taxon>Gammaproteobacteria</taxon>
        <taxon>Alteromonadales</taxon>
        <taxon>Pseudoalteromonadaceae</taxon>
        <taxon>Pseudoalteromonas</taxon>
    </lineage>
</organism>
<name>A0A161ZWM3_9GAMM</name>
<dbReference type="InterPro" id="IPR012674">
    <property type="entry name" value="Calycin"/>
</dbReference>
<evidence type="ECO:0000313" key="3">
    <source>
        <dbReference type="Proteomes" id="UP000076643"/>
    </source>
</evidence>
<dbReference type="PATRIC" id="fig|1365250.3.peg.2992"/>
<evidence type="ECO:0000313" key="2">
    <source>
        <dbReference type="EMBL" id="KZN37112.1"/>
    </source>
</evidence>
<evidence type="ECO:0000256" key="1">
    <source>
        <dbReference type="SAM" id="Coils"/>
    </source>
</evidence>
<keyword evidence="1" id="KW-0175">Coiled coil</keyword>
<gene>
    <name evidence="2" type="ORF">N475_16990</name>
</gene>
<keyword evidence="3" id="KW-1185">Reference proteome</keyword>
<dbReference type="AlphaFoldDB" id="A0A161ZWM3"/>
<dbReference type="Proteomes" id="UP000076643">
    <property type="component" value="Unassembled WGS sequence"/>
</dbReference>
<dbReference type="SUPFAM" id="SSF50814">
    <property type="entry name" value="Lipocalins"/>
    <property type="match status" value="1"/>
</dbReference>
<sequence>MSKQDPIAQLQVEIAQLQSAFEDLNKQCSTASEHNAILRCATCIPQQFSDCTDKATNPQQPQFVPDFNVPLIAAGGGDHKCEILEKLGPLARLIGTWVSTRYGGFNVMPIPQDNAPNGFILKNFPYYEVMTFSAIQGKVANRAGNYEQDAYTIFYSQRVFFADGPQKDTLVHAENGSWLHQVIAPQGQGTLNVEPWVPDTPNPLPKQEQSRTIVKQVSVPHGNSILAIGHHDRFRGAPNIPVANALPTAGGNSFKAPYGSDIPENPNVNPNIVLQVALDSLYQQGIGVIDTTVLDVDTETDGNIANTPFMRAHSDVPRFKTTLWLEHLSNGLDMLQYTQDITLDFSLANGKDPSKRSRYKFPHVTANTLFKVQ</sequence>
<proteinExistence type="predicted"/>
<protein>
    <submittedName>
        <fullName evidence="2">Uncharacterized protein</fullName>
    </submittedName>
</protein>
<accession>A0A161ZWM3</accession>
<dbReference type="EMBL" id="AUYB01000105">
    <property type="protein sequence ID" value="KZN37112.1"/>
    <property type="molecule type" value="Genomic_DNA"/>
</dbReference>
<dbReference type="InterPro" id="IPR047975">
    <property type="entry name" value="Heme_bind_FMP"/>
</dbReference>
<feature type="coiled-coil region" evidence="1">
    <location>
        <begin position="7"/>
        <end position="34"/>
    </location>
</feature>
<reference evidence="2 3" key="1">
    <citation type="submission" date="2013-07" db="EMBL/GenBank/DDBJ databases">
        <title>Comparative Genomic and Metabolomic Analysis of Twelve Strains of Pseudoalteromonas luteoviolacea.</title>
        <authorList>
            <person name="Vynne N.G."/>
            <person name="Mansson M."/>
            <person name="Gram L."/>
        </authorList>
    </citation>
    <scope>NUCLEOTIDE SEQUENCE [LARGE SCALE GENOMIC DNA]</scope>
    <source>
        <strain evidence="2 3">DSM 6061</strain>
    </source>
</reference>
<dbReference type="NCBIfam" id="NF040572">
    <property type="entry name" value="heme_bind_FMP"/>
    <property type="match status" value="1"/>
</dbReference>
<dbReference type="Gene3D" id="2.40.128.20">
    <property type="match status" value="1"/>
</dbReference>
<dbReference type="RefSeq" id="WP_063358886.1">
    <property type="nucleotide sequence ID" value="NZ_AQHB01000049.1"/>
</dbReference>
<comment type="caution">
    <text evidence="2">The sequence shown here is derived from an EMBL/GenBank/DDBJ whole genome shotgun (WGS) entry which is preliminary data.</text>
</comment>